<dbReference type="EMBL" id="KY684084">
    <property type="protein sequence ID" value="ARF09143.1"/>
    <property type="molecule type" value="Genomic_DNA"/>
</dbReference>
<evidence type="ECO:0000259" key="2">
    <source>
        <dbReference type="Pfam" id="PF01755"/>
    </source>
</evidence>
<dbReference type="Pfam" id="PF01755">
    <property type="entry name" value="Glyco_transf_25"/>
    <property type="match status" value="1"/>
</dbReference>
<evidence type="ECO:0000313" key="3">
    <source>
        <dbReference type="EMBL" id="ARF09143.1"/>
    </source>
</evidence>
<dbReference type="CDD" id="cd06532">
    <property type="entry name" value="Glyco_transf_25"/>
    <property type="match status" value="1"/>
</dbReference>
<gene>
    <name evidence="3" type="ORF">Catovirus_2_92</name>
</gene>
<feature type="transmembrane region" description="Helical" evidence="1">
    <location>
        <begin position="255"/>
        <end position="284"/>
    </location>
</feature>
<name>A0A1V0SBR2_9VIRU</name>
<keyword evidence="1" id="KW-1133">Transmembrane helix</keyword>
<proteinExistence type="predicted"/>
<organism evidence="3">
    <name type="scientific">Catovirus CTV1</name>
    <dbReference type="NCBI Taxonomy" id="1977631"/>
    <lineage>
        <taxon>Viruses</taxon>
        <taxon>Varidnaviria</taxon>
        <taxon>Bamfordvirae</taxon>
        <taxon>Nucleocytoviricota</taxon>
        <taxon>Megaviricetes</taxon>
        <taxon>Imitervirales</taxon>
        <taxon>Mimiviridae</taxon>
        <taxon>Klosneuvirinae</taxon>
        <taxon>Catovirus</taxon>
    </lineage>
</organism>
<keyword evidence="1" id="KW-0812">Transmembrane</keyword>
<keyword evidence="1" id="KW-0472">Membrane</keyword>
<dbReference type="InterPro" id="IPR002654">
    <property type="entry name" value="Glyco_trans_25"/>
</dbReference>
<sequence length="285" mass="32951">MLTDNIYVINLDNSTERLQNITKNFNENGIKFNRYSAIYGKTMDSETLDKNTTLLCKTIFCNYGIIGCAMSHLNLWKQLVNDQNANYYIIFEDDALIDKDFKTVIEEIDAIKEQLDFDILSLFCGPGHNCYHYKKIYKLSNGISIGKPIYPLLFTSYIISKKGAVKLLSLIDKINYHIDFEVATQIYLSGVNYLSLDKNIVLNNWSSESTIETHNHKSIVLSLLNILRLKQIYWLLNVSVLTINLKYTINLYTVLLIVLLIINMLWIKSIIIYAIIFAELILIFQ</sequence>
<reference evidence="3" key="1">
    <citation type="journal article" date="2017" name="Science">
        <title>Giant viruses with an expanded complement of translation system components.</title>
        <authorList>
            <person name="Schulz F."/>
            <person name="Yutin N."/>
            <person name="Ivanova N.N."/>
            <person name="Ortega D.R."/>
            <person name="Lee T.K."/>
            <person name="Vierheilig J."/>
            <person name="Daims H."/>
            <person name="Horn M."/>
            <person name="Wagner M."/>
            <person name="Jensen G.J."/>
            <person name="Kyrpides N.C."/>
            <person name="Koonin E.V."/>
            <person name="Woyke T."/>
        </authorList>
    </citation>
    <scope>NUCLEOTIDE SEQUENCE</scope>
    <source>
        <strain evidence="3">CTV1</strain>
    </source>
</reference>
<evidence type="ECO:0000256" key="1">
    <source>
        <dbReference type="SAM" id="Phobius"/>
    </source>
</evidence>
<keyword evidence="3" id="KW-0808">Transferase</keyword>
<protein>
    <submittedName>
        <fullName evidence="3">Glycosyltransferase family 25</fullName>
    </submittedName>
</protein>
<accession>A0A1V0SBR2</accession>
<dbReference type="GO" id="GO:0016740">
    <property type="term" value="F:transferase activity"/>
    <property type="evidence" value="ECO:0007669"/>
    <property type="project" value="UniProtKB-KW"/>
</dbReference>
<feature type="domain" description="Glycosyl transferase family 25" evidence="2">
    <location>
        <begin position="5"/>
        <end position="180"/>
    </location>
</feature>